<evidence type="ECO:0000256" key="1">
    <source>
        <dbReference type="SAM" id="MobiDB-lite"/>
    </source>
</evidence>
<protein>
    <submittedName>
        <fullName evidence="2">DUF3127 domain-containing protein</fullName>
    </submittedName>
</protein>
<organism evidence="2 3">
    <name type="scientific">Segatella copri</name>
    <dbReference type="NCBI Taxonomy" id="165179"/>
    <lineage>
        <taxon>Bacteria</taxon>
        <taxon>Pseudomonadati</taxon>
        <taxon>Bacteroidota</taxon>
        <taxon>Bacteroidia</taxon>
        <taxon>Bacteroidales</taxon>
        <taxon>Prevotellaceae</taxon>
        <taxon>Segatella</taxon>
    </lineage>
</organism>
<dbReference type="Pfam" id="PF11325">
    <property type="entry name" value="DUF3127"/>
    <property type="match status" value="1"/>
</dbReference>
<reference evidence="2" key="1">
    <citation type="submission" date="2022-11" db="EMBL/GenBank/DDBJ databases">
        <title>Genomic repertoires linked with pathogenic potency of arthritogenic Prevotella copri isolated from the gut of rheumatoid arthritis patients.</title>
        <authorList>
            <person name="Nii T."/>
            <person name="Maeda Y."/>
            <person name="Motooka D."/>
            <person name="Naito M."/>
            <person name="Matsumoto Y."/>
            <person name="Ogawa T."/>
            <person name="Oguro-Igashira E."/>
            <person name="Kishikawa T."/>
            <person name="Yamashita M."/>
            <person name="Koizumi S."/>
            <person name="Kurakawa T."/>
            <person name="Okumura R."/>
            <person name="Kayama H."/>
            <person name="Murakami M."/>
            <person name="Sakaguchi T."/>
            <person name="Das B."/>
            <person name="Nakamura S."/>
            <person name="Okada Y."/>
            <person name="Kumanogoh A."/>
            <person name="Takeda K."/>
        </authorList>
    </citation>
    <scope>NUCLEOTIDE SEQUENCE</scope>
    <source>
        <strain evidence="2">F3-75</strain>
    </source>
</reference>
<feature type="compositionally biased region" description="Pro residues" evidence="1">
    <location>
        <begin position="105"/>
        <end position="121"/>
    </location>
</feature>
<dbReference type="RefSeq" id="WP_264965530.1">
    <property type="nucleotide sequence ID" value="NZ_JAPDVK010000001.1"/>
</dbReference>
<dbReference type="Proteomes" id="UP001209344">
    <property type="component" value="Unassembled WGS sequence"/>
</dbReference>
<dbReference type="EMBL" id="JAPDVK010000001">
    <property type="protein sequence ID" value="MCW4127506.1"/>
    <property type="molecule type" value="Genomic_DNA"/>
</dbReference>
<evidence type="ECO:0000313" key="3">
    <source>
        <dbReference type="Proteomes" id="UP001209344"/>
    </source>
</evidence>
<gene>
    <name evidence="2" type="ORF">ONT16_04365</name>
</gene>
<feature type="compositionally biased region" description="Low complexity" evidence="1">
    <location>
        <begin position="136"/>
        <end position="149"/>
    </location>
</feature>
<dbReference type="AlphaFoldDB" id="A0AAP3FB28"/>
<accession>A0AAP3FB28</accession>
<feature type="region of interest" description="Disordered" evidence="1">
    <location>
        <begin position="99"/>
        <end position="149"/>
    </location>
</feature>
<proteinExistence type="predicted"/>
<sequence length="149" mass="15788">MELQGKVIAVLPEKSGVSARGEWKAQSYVIETHEQYPKKLCFDVFGADRIAQFNIQSGEELLVSFDLDAHEYNGRWFNSVRAWNVQRVDPNAVAAMQGGMQPVGSPFPPVSAAPQAAPAPAPAQGATAPFPPAQPAAPAAGGSADDLPF</sequence>
<name>A0AAP3FB28_9BACT</name>
<comment type="caution">
    <text evidence="2">The sequence shown here is derived from an EMBL/GenBank/DDBJ whole genome shotgun (WGS) entry which is preliminary data.</text>
</comment>
<dbReference type="InterPro" id="IPR021474">
    <property type="entry name" value="DUF3127"/>
</dbReference>
<evidence type="ECO:0000313" key="2">
    <source>
        <dbReference type="EMBL" id="MCW4127506.1"/>
    </source>
</evidence>